<dbReference type="Pfam" id="PF00528">
    <property type="entry name" value="BPD_transp_1"/>
    <property type="match status" value="1"/>
</dbReference>
<feature type="transmembrane region" description="Helical" evidence="7">
    <location>
        <begin position="196"/>
        <end position="219"/>
    </location>
</feature>
<evidence type="ECO:0000256" key="4">
    <source>
        <dbReference type="ARBA" id="ARBA00022692"/>
    </source>
</evidence>
<protein>
    <submittedName>
        <fullName evidence="9">Methionine ABC transporter ATP-binding protein</fullName>
    </submittedName>
</protein>
<comment type="caution">
    <text evidence="9">The sequence shown here is derived from an EMBL/GenBank/DDBJ whole genome shotgun (WGS) entry which is preliminary data.</text>
</comment>
<name>A0A430AU09_9ENTE</name>
<dbReference type="PROSITE" id="PS50928">
    <property type="entry name" value="ABC_TM1"/>
    <property type="match status" value="1"/>
</dbReference>
<sequence>MSSYLAILEAYQGEMALALGQTLMMIVISMSVALLIGLPMGTVLYLRTIHFFHSKPLLILSRLVNLYVDIVRSFPFLLFVVSIIPFTRFVLGTSFGTMAAAFPLCFVATANYARMSEQALLDVPRETLELSKSLCATTWQLIFHFLYVEARSGLVLGFTTVTIGMISYSTIMGVVGGGGIGDFAIRYGYQSYEYELMYTTIVVMIVSVVMIQTMGTLLASHLDKRKIF</sequence>
<dbReference type="GO" id="GO:0005524">
    <property type="term" value="F:ATP binding"/>
    <property type="evidence" value="ECO:0007669"/>
    <property type="project" value="UniProtKB-KW"/>
</dbReference>
<keyword evidence="3" id="KW-1003">Cell membrane</keyword>
<keyword evidence="10" id="KW-1185">Reference proteome</keyword>
<evidence type="ECO:0000313" key="10">
    <source>
        <dbReference type="Proteomes" id="UP000287605"/>
    </source>
</evidence>
<keyword evidence="6 7" id="KW-0472">Membrane</keyword>
<dbReference type="SUPFAM" id="SSF161098">
    <property type="entry name" value="MetI-like"/>
    <property type="match status" value="1"/>
</dbReference>
<dbReference type="RefSeq" id="WP_126809165.1">
    <property type="nucleotide sequence ID" value="NZ_NGKA01000010.1"/>
</dbReference>
<evidence type="ECO:0000256" key="5">
    <source>
        <dbReference type="ARBA" id="ARBA00022989"/>
    </source>
</evidence>
<keyword evidence="9" id="KW-0067">ATP-binding</keyword>
<keyword evidence="5 7" id="KW-1133">Transmembrane helix</keyword>
<comment type="similarity">
    <text evidence="7">Belongs to the binding-protein-dependent transport system permease family.</text>
</comment>
<evidence type="ECO:0000256" key="3">
    <source>
        <dbReference type="ARBA" id="ARBA00022475"/>
    </source>
</evidence>
<keyword evidence="2 7" id="KW-0813">Transport</keyword>
<dbReference type="OrthoDB" id="9793490at2"/>
<organism evidence="9 10">
    <name type="scientific">Vagococcus elongatus</name>
    <dbReference type="NCBI Taxonomy" id="180344"/>
    <lineage>
        <taxon>Bacteria</taxon>
        <taxon>Bacillati</taxon>
        <taxon>Bacillota</taxon>
        <taxon>Bacilli</taxon>
        <taxon>Lactobacillales</taxon>
        <taxon>Enterococcaceae</taxon>
        <taxon>Vagococcus</taxon>
    </lineage>
</organism>
<dbReference type="EMBL" id="NGKA01000010">
    <property type="protein sequence ID" value="RSU11540.1"/>
    <property type="molecule type" value="Genomic_DNA"/>
</dbReference>
<dbReference type="CDD" id="cd06261">
    <property type="entry name" value="TM_PBP2"/>
    <property type="match status" value="1"/>
</dbReference>
<dbReference type="AlphaFoldDB" id="A0A430AU09"/>
<evidence type="ECO:0000313" key="9">
    <source>
        <dbReference type="EMBL" id="RSU11540.1"/>
    </source>
</evidence>
<dbReference type="GO" id="GO:0005886">
    <property type="term" value="C:plasma membrane"/>
    <property type="evidence" value="ECO:0007669"/>
    <property type="project" value="UniProtKB-SubCell"/>
</dbReference>
<dbReference type="Proteomes" id="UP000287605">
    <property type="component" value="Unassembled WGS sequence"/>
</dbReference>
<gene>
    <name evidence="9" type="ORF">CBF29_07610</name>
</gene>
<keyword evidence="9" id="KW-0547">Nucleotide-binding</keyword>
<evidence type="ECO:0000256" key="2">
    <source>
        <dbReference type="ARBA" id="ARBA00022448"/>
    </source>
</evidence>
<feature type="transmembrane region" description="Helical" evidence="7">
    <location>
        <begin position="90"/>
        <end position="113"/>
    </location>
</feature>
<dbReference type="PANTHER" id="PTHR30450:SF14">
    <property type="entry name" value="TRANSPORTER, PERMEASE PROTEIN, PUTATIVE-RELATED"/>
    <property type="match status" value="1"/>
</dbReference>
<dbReference type="InterPro" id="IPR035906">
    <property type="entry name" value="MetI-like_sf"/>
</dbReference>
<feature type="transmembrane region" description="Helical" evidence="7">
    <location>
        <begin position="154"/>
        <end position="176"/>
    </location>
</feature>
<feature type="transmembrane region" description="Helical" evidence="7">
    <location>
        <begin position="23"/>
        <end position="46"/>
    </location>
</feature>
<proteinExistence type="inferred from homology"/>
<dbReference type="InterPro" id="IPR051322">
    <property type="entry name" value="AA_ABC_Transporter_Permease"/>
</dbReference>
<dbReference type="Gene3D" id="1.10.3720.10">
    <property type="entry name" value="MetI-like"/>
    <property type="match status" value="1"/>
</dbReference>
<accession>A0A430AU09</accession>
<reference evidence="9 10" key="1">
    <citation type="submission" date="2017-05" db="EMBL/GenBank/DDBJ databases">
        <title>Vagococcus spp. assemblies.</title>
        <authorList>
            <person name="Gulvik C.A."/>
        </authorList>
    </citation>
    <scope>NUCLEOTIDE SEQUENCE [LARGE SCALE GENOMIC DNA]</scope>
    <source>
        <strain evidence="9 10">CCUG 51432</strain>
    </source>
</reference>
<comment type="subcellular location">
    <subcellularLocation>
        <location evidence="1 7">Cell membrane</location>
        <topology evidence="1 7">Multi-pass membrane protein</topology>
    </subcellularLocation>
</comment>
<evidence type="ECO:0000259" key="8">
    <source>
        <dbReference type="PROSITE" id="PS50928"/>
    </source>
</evidence>
<evidence type="ECO:0000256" key="1">
    <source>
        <dbReference type="ARBA" id="ARBA00004651"/>
    </source>
</evidence>
<dbReference type="PANTHER" id="PTHR30450">
    <property type="entry name" value="ABC TRANSPORTER PERMEASE"/>
    <property type="match status" value="1"/>
</dbReference>
<keyword evidence="4 7" id="KW-0812">Transmembrane</keyword>
<dbReference type="GO" id="GO:0048473">
    <property type="term" value="P:D-methionine transmembrane transport"/>
    <property type="evidence" value="ECO:0007669"/>
    <property type="project" value="TreeGrafter"/>
</dbReference>
<dbReference type="InterPro" id="IPR000515">
    <property type="entry name" value="MetI-like"/>
</dbReference>
<evidence type="ECO:0000256" key="6">
    <source>
        <dbReference type="ARBA" id="ARBA00023136"/>
    </source>
</evidence>
<evidence type="ECO:0000256" key="7">
    <source>
        <dbReference type="RuleBase" id="RU363032"/>
    </source>
</evidence>
<feature type="domain" description="ABC transmembrane type-1" evidence="8">
    <location>
        <begin position="19"/>
        <end position="215"/>
    </location>
</feature>
<feature type="transmembrane region" description="Helical" evidence="7">
    <location>
        <begin position="66"/>
        <end position="84"/>
    </location>
</feature>